<name>B2JVT7_PARP8</name>
<dbReference type="KEGG" id="bph:Bphy_6002"/>
<accession>B2JVT7</accession>
<sequence>MLTRQQIAEIRKADLVLVSDMTNKAVEDFGELAALNRTGNPLDT</sequence>
<gene>
    <name evidence="1" type="ordered locus">Bphy_6002</name>
</gene>
<dbReference type="RefSeq" id="WP_012405224.1">
    <property type="nucleotide sequence ID" value="NC_010625.1"/>
</dbReference>
<geneLocation type="plasmid" evidence="1 2">
    <name>pBPHY01</name>
</geneLocation>
<evidence type="ECO:0000313" key="1">
    <source>
        <dbReference type="EMBL" id="ACC75064.1"/>
    </source>
</evidence>
<keyword evidence="1" id="KW-0614">Plasmid</keyword>
<dbReference type="AlphaFoldDB" id="B2JVT7"/>
<dbReference type="HOGENOM" id="CLU_3213531_0_0_4"/>
<reference evidence="2" key="1">
    <citation type="journal article" date="2014" name="Stand. Genomic Sci.">
        <title>Complete genome sequence of Burkholderia phymatum STM815(T), a broad host range and efficient nitrogen-fixing symbiont of Mimosa species.</title>
        <authorList>
            <person name="Moulin L."/>
            <person name="Klonowska A."/>
            <person name="Caroline B."/>
            <person name="Booth K."/>
            <person name="Vriezen J.A."/>
            <person name="Melkonian R."/>
            <person name="James E.K."/>
            <person name="Young J.P."/>
            <person name="Bena G."/>
            <person name="Hauser L."/>
            <person name="Land M."/>
            <person name="Kyrpides N."/>
            <person name="Bruce D."/>
            <person name="Chain P."/>
            <person name="Copeland A."/>
            <person name="Pitluck S."/>
            <person name="Woyke T."/>
            <person name="Lizotte-Waniewski M."/>
            <person name="Bristow J."/>
            <person name="Riley M."/>
        </authorList>
    </citation>
    <scope>NUCLEOTIDE SEQUENCE [LARGE SCALE GENOMIC DNA]</scope>
    <source>
        <strain evidence="2">DSM 17167 / CIP 108236 / LMG 21445 / STM815</strain>
        <plasmid evidence="2">Plasmid pBPHY01</plasmid>
    </source>
</reference>
<organism evidence="1 2">
    <name type="scientific">Paraburkholderia phymatum (strain DSM 17167 / CIP 108236 / LMG 21445 / STM815)</name>
    <name type="common">Burkholderia phymatum</name>
    <dbReference type="NCBI Taxonomy" id="391038"/>
    <lineage>
        <taxon>Bacteria</taxon>
        <taxon>Pseudomonadati</taxon>
        <taxon>Pseudomonadota</taxon>
        <taxon>Betaproteobacteria</taxon>
        <taxon>Burkholderiales</taxon>
        <taxon>Burkholderiaceae</taxon>
        <taxon>Paraburkholderia</taxon>
    </lineage>
</organism>
<dbReference type="EMBL" id="CP001045">
    <property type="protein sequence ID" value="ACC75064.1"/>
    <property type="molecule type" value="Genomic_DNA"/>
</dbReference>
<evidence type="ECO:0000313" key="2">
    <source>
        <dbReference type="Proteomes" id="UP000001192"/>
    </source>
</evidence>
<dbReference type="Proteomes" id="UP000001192">
    <property type="component" value="Plasmid pBPHY01"/>
</dbReference>
<keyword evidence="2" id="KW-1185">Reference proteome</keyword>
<protein>
    <submittedName>
        <fullName evidence="1">Uncharacterized protein</fullName>
    </submittedName>
</protein>
<proteinExistence type="predicted"/>